<dbReference type="NCBIfam" id="TIGR01709">
    <property type="entry name" value="typeII_sec_gspL"/>
    <property type="match status" value="1"/>
</dbReference>
<evidence type="ECO:0000259" key="12">
    <source>
        <dbReference type="Pfam" id="PF05134"/>
    </source>
</evidence>
<evidence type="ECO:0000256" key="3">
    <source>
        <dbReference type="ARBA" id="ARBA00022448"/>
    </source>
</evidence>
<evidence type="ECO:0000256" key="10">
    <source>
        <dbReference type="PIRNR" id="PIRNR015761"/>
    </source>
</evidence>
<dbReference type="Gene3D" id="3.30.1360.100">
    <property type="entry name" value="General secretion pathway protein M, EpsM"/>
    <property type="match status" value="1"/>
</dbReference>
<dbReference type="InterPro" id="IPR043129">
    <property type="entry name" value="ATPase_NBD"/>
</dbReference>
<comment type="caution">
    <text evidence="14">The sequence shown here is derived from an EMBL/GenBank/DDBJ whole genome shotgun (WGS) entry which is preliminary data.</text>
</comment>
<sequence>MINNSQHSLIIRITTLAINQDSELQWFLFDHSQQLIQKGCDALASIKEALPAAIRAEVAIHVIVPNDAVLLARVNIPSRNQRHIKQALPFAIEEFIAQDLEKVHMAMPQQLDPSHEQIDVAIIEHSLLISWLDLLHHHQLSPQTMVIDTLCVPIEPQQHSVLIDGEQVLLRLGLYHGVSCERASFNAIYSQLIAENFTEDNAPVLQCVYSQAESEAEASLNYQGAVKESFYKEAASEILAANLLKQGAEQINLLQGGYKQGKQESGGFELWRPTFIAAAASLLLFVISHLASAWYFSWQAEQLRQESISYYKQLFPNERRVVSPKRQLQNHLRLISSGEGGAFLSTLAAISAEFKPYTQTGQIAVKQLAYTQDNHLLRFELSSQTIEQLDSLKQQLSAIGIKAVIGSARAQENTVISNMTVEAQP</sequence>
<evidence type="ECO:0000256" key="4">
    <source>
        <dbReference type="ARBA" id="ARBA00022475"/>
    </source>
</evidence>
<dbReference type="InterPro" id="IPR025691">
    <property type="entry name" value="GspL_pp_dom"/>
</dbReference>
<reference evidence="14 15" key="1">
    <citation type="submission" date="2022-12" db="EMBL/GenBank/DDBJ databases">
        <title>Dasania phycosphaerae sp. nov., isolated from particulate material of the south coast of Korea.</title>
        <authorList>
            <person name="Jiang Y."/>
        </authorList>
    </citation>
    <scope>NUCLEOTIDE SEQUENCE [LARGE SCALE GENOMIC DNA]</scope>
    <source>
        <strain evidence="14 15">GY-19</strain>
    </source>
</reference>
<keyword evidence="8 11" id="KW-1133">Transmembrane helix</keyword>
<comment type="function">
    <text evidence="10">Inner membrane component of the type II secretion system required for the energy-dependent secretion of extracellular factors such as proteases and toxins from the periplasm.</text>
</comment>
<dbReference type="EMBL" id="JAPTGG010000002">
    <property type="protein sequence ID" value="MCZ0864229.1"/>
    <property type="molecule type" value="Genomic_DNA"/>
</dbReference>
<feature type="domain" description="GspL periplasmic" evidence="13">
    <location>
        <begin position="270"/>
        <end position="423"/>
    </location>
</feature>
<accession>A0A9J6RJR8</accession>
<evidence type="ECO:0000256" key="9">
    <source>
        <dbReference type="ARBA" id="ARBA00023136"/>
    </source>
</evidence>
<dbReference type="RefSeq" id="WP_258330384.1">
    <property type="nucleotide sequence ID" value="NZ_JAPTGG010000002.1"/>
</dbReference>
<evidence type="ECO:0000256" key="6">
    <source>
        <dbReference type="ARBA" id="ARBA00022692"/>
    </source>
</evidence>
<protein>
    <recommendedName>
        <fullName evidence="10">Type II secretion system protein L</fullName>
        <shortName evidence="10">T2SS protein L</shortName>
    </recommendedName>
</protein>
<dbReference type="GO" id="GO:0005886">
    <property type="term" value="C:plasma membrane"/>
    <property type="evidence" value="ECO:0007669"/>
    <property type="project" value="UniProtKB-SubCell"/>
</dbReference>
<dbReference type="AlphaFoldDB" id="A0A9J6RJR8"/>
<name>A0A9J6RJR8_9GAMM</name>
<evidence type="ECO:0000313" key="15">
    <source>
        <dbReference type="Proteomes" id="UP001069090"/>
    </source>
</evidence>
<comment type="subcellular location">
    <subcellularLocation>
        <location evidence="1">Cell inner membrane</location>
        <topology evidence="1">Single-pass membrane protein</topology>
    </subcellularLocation>
</comment>
<comment type="similarity">
    <text evidence="2 10">Belongs to the GSP L family.</text>
</comment>
<keyword evidence="9 11" id="KW-0472">Membrane</keyword>
<evidence type="ECO:0000256" key="2">
    <source>
        <dbReference type="ARBA" id="ARBA00005318"/>
    </source>
</evidence>
<dbReference type="PIRSF" id="PIRSF015761">
    <property type="entry name" value="Protein_L"/>
    <property type="match status" value="1"/>
</dbReference>
<feature type="domain" description="GspL cytoplasmic actin-ATPase-like" evidence="12">
    <location>
        <begin position="16"/>
        <end position="260"/>
    </location>
</feature>
<dbReference type="GO" id="GO:0015628">
    <property type="term" value="P:protein secretion by the type II secretion system"/>
    <property type="evidence" value="ECO:0007669"/>
    <property type="project" value="InterPro"/>
</dbReference>
<keyword evidence="6 11" id="KW-0812">Transmembrane</keyword>
<dbReference type="Gene3D" id="3.30.420.380">
    <property type="match status" value="1"/>
</dbReference>
<evidence type="ECO:0000256" key="1">
    <source>
        <dbReference type="ARBA" id="ARBA00004377"/>
    </source>
</evidence>
<dbReference type="Pfam" id="PF12693">
    <property type="entry name" value="GspL_C"/>
    <property type="match status" value="1"/>
</dbReference>
<keyword evidence="7 10" id="KW-0653">Protein transport</keyword>
<organism evidence="14 15">
    <name type="scientific">Dasania phycosphaerae</name>
    <dbReference type="NCBI Taxonomy" id="2950436"/>
    <lineage>
        <taxon>Bacteria</taxon>
        <taxon>Pseudomonadati</taxon>
        <taxon>Pseudomonadota</taxon>
        <taxon>Gammaproteobacteria</taxon>
        <taxon>Cellvibrionales</taxon>
        <taxon>Spongiibacteraceae</taxon>
        <taxon>Dasania</taxon>
    </lineage>
</organism>
<evidence type="ECO:0000256" key="7">
    <source>
        <dbReference type="ARBA" id="ARBA00022927"/>
    </source>
</evidence>
<dbReference type="Proteomes" id="UP001069090">
    <property type="component" value="Unassembled WGS sequence"/>
</dbReference>
<dbReference type="InterPro" id="IPR007812">
    <property type="entry name" value="T2SS_protein-GspL"/>
</dbReference>
<evidence type="ECO:0000259" key="13">
    <source>
        <dbReference type="Pfam" id="PF12693"/>
    </source>
</evidence>
<dbReference type="Pfam" id="PF05134">
    <property type="entry name" value="T2SSL"/>
    <property type="match status" value="1"/>
</dbReference>
<feature type="transmembrane region" description="Helical" evidence="11">
    <location>
        <begin position="275"/>
        <end position="296"/>
    </location>
</feature>
<keyword evidence="15" id="KW-1185">Reference proteome</keyword>
<keyword evidence="4" id="KW-1003">Cell membrane</keyword>
<dbReference type="Gene3D" id="3.30.420.370">
    <property type="match status" value="1"/>
</dbReference>
<dbReference type="GO" id="GO:0009276">
    <property type="term" value="C:Gram-negative-bacterium-type cell wall"/>
    <property type="evidence" value="ECO:0007669"/>
    <property type="project" value="InterPro"/>
</dbReference>
<keyword evidence="3 10" id="KW-0813">Transport</keyword>
<dbReference type="GO" id="GO:0015627">
    <property type="term" value="C:type II protein secretion system complex"/>
    <property type="evidence" value="ECO:0007669"/>
    <property type="project" value="InterPro"/>
</dbReference>
<gene>
    <name evidence="14" type="primary">gspL</name>
    <name evidence="14" type="ORF">O0V09_03395</name>
</gene>
<evidence type="ECO:0000313" key="14">
    <source>
        <dbReference type="EMBL" id="MCZ0864229.1"/>
    </source>
</evidence>
<dbReference type="CDD" id="cd24017">
    <property type="entry name" value="ASKHA_T2SSL_N"/>
    <property type="match status" value="1"/>
</dbReference>
<evidence type="ECO:0000256" key="8">
    <source>
        <dbReference type="ARBA" id="ARBA00022989"/>
    </source>
</evidence>
<dbReference type="SUPFAM" id="SSF53067">
    <property type="entry name" value="Actin-like ATPase domain"/>
    <property type="match status" value="1"/>
</dbReference>
<evidence type="ECO:0000256" key="5">
    <source>
        <dbReference type="ARBA" id="ARBA00022519"/>
    </source>
</evidence>
<evidence type="ECO:0000256" key="11">
    <source>
        <dbReference type="SAM" id="Phobius"/>
    </source>
</evidence>
<proteinExistence type="inferred from homology"/>
<dbReference type="InterPro" id="IPR024230">
    <property type="entry name" value="GspL_cyto_dom"/>
</dbReference>
<keyword evidence="5" id="KW-0997">Cell inner membrane</keyword>